<keyword evidence="3" id="KW-1185">Reference proteome</keyword>
<dbReference type="AlphaFoldDB" id="A0AAD6YU45"/>
<gene>
    <name evidence="2" type="ORF">GGX14DRAFT_409593</name>
</gene>
<feature type="region of interest" description="Disordered" evidence="1">
    <location>
        <begin position="67"/>
        <end position="89"/>
    </location>
</feature>
<feature type="compositionally biased region" description="Polar residues" evidence="1">
    <location>
        <begin position="228"/>
        <end position="238"/>
    </location>
</feature>
<feature type="region of interest" description="Disordered" evidence="1">
    <location>
        <begin position="223"/>
        <end position="247"/>
    </location>
</feature>
<evidence type="ECO:0000313" key="3">
    <source>
        <dbReference type="Proteomes" id="UP001219525"/>
    </source>
</evidence>
<dbReference type="EMBL" id="JARJCW010000001">
    <property type="protein sequence ID" value="KAJ7229901.1"/>
    <property type="molecule type" value="Genomic_DNA"/>
</dbReference>
<name>A0AAD6YU45_9AGAR</name>
<dbReference type="Proteomes" id="UP001219525">
    <property type="component" value="Unassembled WGS sequence"/>
</dbReference>
<feature type="compositionally biased region" description="Basic and acidic residues" evidence="1">
    <location>
        <begin position="77"/>
        <end position="86"/>
    </location>
</feature>
<proteinExistence type="predicted"/>
<protein>
    <submittedName>
        <fullName evidence="2">Uncharacterized protein</fullName>
    </submittedName>
</protein>
<comment type="caution">
    <text evidence="2">The sequence shown here is derived from an EMBL/GenBank/DDBJ whole genome shotgun (WGS) entry which is preliminary data.</text>
</comment>
<organism evidence="2 3">
    <name type="scientific">Mycena pura</name>
    <dbReference type="NCBI Taxonomy" id="153505"/>
    <lineage>
        <taxon>Eukaryota</taxon>
        <taxon>Fungi</taxon>
        <taxon>Dikarya</taxon>
        <taxon>Basidiomycota</taxon>
        <taxon>Agaricomycotina</taxon>
        <taxon>Agaricomycetes</taxon>
        <taxon>Agaricomycetidae</taxon>
        <taxon>Agaricales</taxon>
        <taxon>Marasmiineae</taxon>
        <taxon>Mycenaceae</taxon>
        <taxon>Mycena</taxon>
    </lineage>
</organism>
<sequence length="361" mass="39648">MPAEQERPSSAQDLNDMTKADLVAIINSQLSKWPESTFNPLKIRKDALKEAILANSFTIIEDIQLHGDSSAPVSPPPEHRVDEAHSELTPPPPECRILKLLIEDVQEQPVNKFIQEVAVRSAADLDMGQWLVNGNDLLKALQDLPAALGGAVKLAFEDPTDPGRKRYFCQISSTALLKDVITSPIQLQVPESSRLKIYVEHAEPATNTPALLLHELSCSDPEGPVSELWQSGPSSGRSPTKRSSHADLGEVNWLKSQLAGRPGYKESQRSQGRKLTNKDRVAFWEFAADFSTTAGKPVKKVAIEKALSMGTTQAKKMNKILEKYGESGECAPEVVERASAETVDGHVFSDFLIAWEKSHRG</sequence>
<evidence type="ECO:0000256" key="1">
    <source>
        <dbReference type="SAM" id="MobiDB-lite"/>
    </source>
</evidence>
<evidence type="ECO:0000313" key="2">
    <source>
        <dbReference type="EMBL" id="KAJ7229901.1"/>
    </source>
</evidence>
<accession>A0AAD6YU45</accession>
<reference evidence="2" key="1">
    <citation type="submission" date="2023-03" db="EMBL/GenBank/DDBJ databases">
        <title>Massive genome expansion in bonnet fungi (Mycena s.s.) driven by repeated elements and novel gene families across ecological guilds.</title>
        <authorList>
            <consortium name="Lawrence Berkeley National Laboratory"/>
            <person name="Harder C.B."/>
            <person name="Miyauchi S."/>
            <person name="Viragh M."/>
            <person name="Kuo A."/>
            <person name="Thoen E."/>
            <person name="Andreopoulos B."/>
            <person name="Lu D."/>
            <person name="Skrede I."/>
            <person name="Drula E."/>
            <person name="Henrissat B."/>
            <person name="Morin E."/>
            <person name="Kohler A."/>
            <person name="Barry K."/>
            <person name="LaButti K."/>
            <person name="Morin E."/>
            <person name="Salamov A."/>
            <person name="Lipzen A."/>
            <person name="Mereny Z."/>
            <person name="Hegedus B."/>
            <person name="Baldrian P."/>
            <person name="Stursova M."/>
            <person name="Weitz H."/>
            <person name="Taylor A."/>
            <person name="Grigoriev I.V."/>
            <person name="Nagy L.G."/>
            <person name="Martin F."/>
            <person name="Kauserud H."/>
        </authorList>
    </citation>
    <scope>NUCLEOTIDE SEQUENCE</scope>
    <source>
        <strain evidence="2">9144</strain>
    </source>
</reference>